<accession>A0A1Y5I185</accession>
<dbReference type="GO" id="GO:0043743">
    <property type="term" value="F:LPPG:FO 2-phospho-L-lactate transferase activity"/>
    <property type="evidence" value="ECO:0007669"/>
    <property type="project" value="InterPro"/>
</dbReference>
<dbReference type="Proteomes" id="UP000195557">
    <property type="component" value="Unassembled WGS sequence"/>
</dbReference>
<reference evidence="1" key="1">
    <citation type="submission" date="2017-04" db="EMBL/GenBank/DDBJ databases">
        <title>Population genomics of picophytoplankton unveils novel chromosome hypervariability.</title>
        <authorList>
            <consortium name="DOE Joint Genome Institute"/>
            <person name="Blanc-Mathieu R."/>
            <person name="Krasovec M."/>
            <person name="Hebrard M."/>
            <person name="Yau S."/>
            <person name="Desgranges E."/>
            <person name="Martin J."/>
            <person name="Schackwitz W."/>
            <person name="Kuo A."/>
            <person name="Salin G."/>
            <person name="Donnadieu C."/>
            <person name="Desdevises Y."/>
            <person name="Sanchez-Ferandin S."/>
            <person name="Moreau H."/>
            <person name="Rivals E."/>
            <person name="Grigoriev I.V."/>
            <person name="Grimsley N."/>
            <person name="Eyre-Walker A."/>
            <person name="Piganeau G."/>
        </authorList>
    </citation>
    <scope>NUCLEOTIDE SEQUENCE [LARGE SCALE GENOMIC DNA]</scope>
    <source>
        <strain evidence="1">RCC 1115</strain>
    </source>
</reference>
<dbReference type="PANTHER" id="PTHR31240:SF0">
    <property type="entry name" value="MATERNAL EFFECT EMBRYO ARREST 18"/>
    <property type="match status" value="1"/>
</dbReference>
<dbReference type="SUPFAM" id="SSF142338">
    <property type="entry name" value="CofD-like"/>
    <property type="match status" value="1"/>
</dbReference>
<dbReference type="InterPro" id="IPR002882">
    <property type="entry name" value="CofD"/>
</dbReference>
<dbReference type="PANTHER" id="PTHR31240">
    <property type="entry name" value="MATERNAL EFFECT EMBRYO ARREST 18"/>
    <property type="match status" value="1"/>
</dbReference>
<dbReference type="Pfam" id="PF01933">
    <property type="entry name" value="CofD"/>
    <property type="match status" value="1"/>
</dbReference>
<protein>
    <recommendedName>
        <fullName evidence="2">LPPG:FO 2-phospho-L-lactate transferase CofD/UPF0052</fullName>
    </recommendedName>
</protein>
<dbReference type="eggNOG" id="ENOG502QUXN">
    <property type="taxonomic scope" value="Eukaryota"/>
</dbReference>
<dbReference type="EMBL" id="KZ155832">
    <property type="protein sequence ID" value="OUS43286.1"/>
    <property type="molecule type" value="Genomic_DNA"/>
</dbReference>
<dbReference type="InterPro" id="IPR038136">
    <property type="entry name" value="CofD-like_dom_sf"/>
</dbReference>
<evidence type="ECO:0008006" key="2">
    <source>
        <dbReference type="Google" id="ProtNLM"/>
    </source>
</evidence>
<proteinExistence type="predicted"/>
<gene>
    <name evidence="1" type="ORF">BE221DRAFT_194699</name>
</gene>
<sequence length="478" mass="52446">MNTIADELSVLTRRVTHVIPVSDNGGSTSEIVRVLGGPAVGDLRSRCLRLTDDSTPEAVAVKALLAHRLHPTDSELARAEWYKIQEGEHELWNGIGQDYANIIRRFLVHFHQEVTSKPIAERFDFVNGSIGNFFFAGVRVFFRSMDAAIFLYSRVSRIPDDTRIVPCLDMLEDTERINLVAELTDGTIVRGQNEISHPSIDSKKFTKDIVASSKSPDVMRKAFWTAVLESGEFPESDPHEVWGGLPKSSGGYKSVRTALASGSLIDAAELLKSRFDDIADTPLSVWDVDKVVTAFDPLPSPVKRVFYASSLDPAAKNIEVQPKPNRTVLNDIADCDAVIYGMGSLYTSIIPNVCLRGMSEAIAKSECKKVIMLNGSLDRETGRMKASEIVQALVDAVNMRYTAHETSYAVRDIVTDVMYPQNGGIVVDVDVLASMGVQAHECESVPAPSSAASPAAHYDSVAFVTRLARFLRREGVAR</sequence>
<dbReference type="Gene3D" id="3.40.50.10680">
    <property type="entry name" value="CofD-like domains"/>
    <property type="match status" value="2"/>
</dbReference>
<dbReference type="AlphaFoldDB" id="A0A1Y5I185"/>
<evidence type="ECO:0000313" key="1">
    <source>
        <dbReference type="EMBL" id="OUS43286.1"/>
    </source>
</evidence>
<name>A0A1Y5I185_OSTTA</name>
<organism evidence="1">
    <name type="scientific">Ostreococcus tauri</name>
    <name type="common">Marine green alga</name>
    <dbReference type="NCBI Taxonomy" id="70448"/>
    <lineage>
        <taxon>Eukaryota</taxon>
        <taxon>Viridiplantae</taxon>
        <taxon>Chlorophyta</taxon>
        <taxon>Mamiellophyceae</taxon>
        <taxon>Mamiellales</taxon>
        <taxon>Bathycoccaceae</taxon>
        <taxon>Ostreococcus</taxon>
    </lineage>
</organism>